<proteinExistence type="predicted"/>
<accession>A0A4C1TZL1</accession>
<reference evidence="1 2" key="1">
    <citation type="journal article" date="2019" name="Commun. Biol.">
        <title>The bagworm genome reveals a unique fibroin gene that provides high tensile strength.</title>
        <authorList>
            <person name="Kono N."/>
            <person name="Nakamura H."/>
            <person name="Ohtoshi R."/>
            <person name="Tomita M."/>
            <person name="Numata K."/>
            <person name="Arakawa K."/>
        </authorList>
    </citation>
    <scope>NUCLEOTIDE SEQUENCE [LARGE SCALE GENOMIC DNA]</scope>
</reference>
<protein>
    <submittedName>
        <fullName evidence="1">Uncharacterized protein</fullName>
    </submittedName>
</protein>
<sequence length="295" mass="33218">MFLNYFKETQKDVPFALGGCLIDDTLRDPKDLLQLVNSDGEDRPFLTDDTVSIAVFSVAKDAGLEENGLKNSFEAYSLIIEASDWSKIRIQKTVNEFAEKVPRFEYSAALKLSCVGRDLRHEVEQDIFRAAFPDTPIAGCYGNGEIGHNHPSRFDPPDSNDIAKSGGATPLVDVGDIRNAVSVKYDLTYAGRGAAWAAYTQEARVSSEEHPEVLYMFGVRLAARREYLRRFPDRRTHLYWNVSTSSRNWTRAKATYDSGRLRVCAPNEEDEVIRHFARDPRLSTNDVANRLGISQ</sequence>
<gene>
    <name evidence="1" type="ORF">EVAR_78516_1</name>
</gene>
<organism evidence="1 2">
    <name type="scientific">Eumeta variegata</name>
    <name type="common">Bagworm moth</name>
    <name type="synonym">Eumeta japonica</name>
    <dbReference type="NCBI Taxonomy" id="151549"/>
    <lineage>
        <taxon>Eukaryota</taxon>
        <taxon>Metazoa</taxon>
        <taxon>Ecdysozoa</taxon>
        <taxon>Arthropoda</taxon>
        <taxon>Hexapoda</taxon>
        <taxon>Insecta</taxon>
        <taxon>Pterygota</taxon>
        <taxon>Neoptera</taxon>
        <taxon>Endopterygota</taxon>
        <taxon>Lepidoptera</taxon>
        <taxon>Glossata</taxon>
        <taxon>Ditrysia</taxon>
        <taxon>Tineoidea</taxon>
        <taxon>Psychidae</taxon>
        <taxon>Oiketicinae</taxon>
        <taxon>Eumeta</taxon>
    </lineage>
</organism>
<comment type="caution">
    <text evidence="1">The sequence shown here is derived from an EMBL/GenBank/DDBJ whole genome shotgun (WGS) entry which is preliminary data.</text>
</comment>
<evidence type="ECO:0000313" key="2">
    <source>
        <dbReference type="Proteomes" id="UP000299102"/>
    </source>
</evidence>
<keyword evidence="2" id="KW-1185">Reference proteome</keyword>
<dbReference type="EMBL" id="BGZK01000103">
    <property type="protein sequence ID" value="GBP19046.1"/>
    <property type="molecule type" value="Genomic_DNA"/>
</dbReference>
<dbReference type="AlphaFoldDB" id="A0A4C1TZL1"/>
<evidence type="ECO:0000313" key="1">
    <source>
        <dbReference type="EMBL" id="GBP19046.1"/>
    </source>
</evidence>
<dbReference type="OrthoDB" id="509497at2759"/>
<name>A0A4C1TZL1_EUMVA</name>
<dbReference type="Proteomes" id="UP000299102">
    <property type="component" value="Unassembled WGS sequence"/>
</dbReference>